<evidence type="ECO:0000256" key="5">
    <source>
        <dbReference type="ARBA" id="ARBA00023002"/>
    </source>
</evidence>
<evidence type="ECO:0000256" key="2">
    <source>
        <dbReference type="ARBA" id="ARBA00022559"/>
    </source>
</evidence>
<dbReference type="InterPro" id="IPR024711">
    <property type="entry name" value="Catalase_clade1/3"/>
</dbReference>
<feature type="active site" evidence="9">
    <location>
        <position position="62"/>
    </location>
</feature>
<evidence type="ECO:0000256" key="1">
    <source>
        <dbReference type="ARBA" id="ARBA00005329"/>
    </source>
</evidence>
<proteinExistence type="inferred from homology"/>
<dbReference type="SMART" id="SM01060">
    <property type="entry name" value="Catalase"/>
    <property type="match status" value="1"/>
</dbReference>
<dbReference type="InterPro" id="IPR018028">
    <property type="entry name" value="Catalase"/>
</dbReference>
<dbReference type="PROSITE" id="PS51402">
    <property type="entry name" value="CATALASE_3"/>
    <property type="match status" value="1"/>
</dbReference>
<dbReference type="Proteomes" id="UP000293036">
    <property type="component" value="Unassembled WGS sequence"/>
</dbReference>
<keyword evidence="4 10" id="KW-0479">Metal-binding</keyword>
<sequence length="490" mass="55704">MTMNSNNIGDSTGSQMYNGAPAESDRNSLALGDLGPLLLHDVHLVDNLAHFNRESVPERRPHAKGSGAFGVFRVTHDVSHYTKADLFQPGRETRMLARFSTVAGELGSPDTWRDVRGFALRFYTNEGNFDIVGNNTPVFFVRDPMKFPHFIHSQKRTADSGLRSEDMQWDFWTNNPESAHQVTYLMGPRGLPRSWRHMNGYGSHTYMWINASGERFWVKYHFHTQQGVENLSNAEAQELAGVDADFHRRDLFEAIAEGNFPKWRFSVQIMPYEEAKTYHINPFDLTKTWSHHDYPLIDVGEFELNENPENYHAQIEQAAFAPSNFVPGTGFSPDKMLLGRVFAYADAQRYRIGPNYDQLPINQPKNGAVLTYKQDGPMAYHHNGSDPTYAPNSYGKPYSDFEGTVENSWEADGEMIRAAYTLREDDDDFTQAGTLVREVYTPEEVTDLVETVADMLVKASSVVRERAFTYWKNIDTATGQKIEDAVHARV</sequence>
<dbReference type="GO" id="GO:0004096">
    <property type="term" value="F:catalase activity"/>
    <property type="evidence" value="ECO:0007669"/>
    <property type="project" value="UniProtKB-EC"/>
</dbReference>
<dbReference type="PROSITE" id="PS00438">
    <property type="entry name" value="CATALASE_2"/>
    <property type="match status" value="1"/>
</dbReference>
<dbReference type="GO" id="GO:0005737">
    <property type="term" value="C:cytoplasm"/>
    <property type="evidence" value="ECO:0007669"/>
    <property type="project" value="TreeGrafter"/>
</dbReference>
<dbReference type="Pfam" id="PF00199">
    <property type="entry name" value="Catalase"/>
    <property type="match status" value="1"/>
</dbReference>
<evidence type="ECO:0000256" key="4">
    <source>
        <dbReference type="ARBA" id="ARBA00022723"/>
    </source>
</evidence>
<dbReference type="CDD" id="cd08156">
    <property type="entry name" value="catalase_clade_3"/>
    <property type="match status" value="1"/>
</dbReference>
<evidence type="ECO:0000256" key="12">
    <source>
        <dbReference type="SAM" id="MobiDB-lite"/>
    </source>
</evidence>
<dbReference type="PROSITE" id="PS00437">
    <property type="entry name" value="CATALASE_1"/>
    <property type="match status" value="1"/>
</dbReference>
<dbReference type="SUPFAM" id="SSF56634">
    <property type="entry name" value="Heme-dependent catalase-like"/>
    <property type="match status" value="1"/>
</dbReference>
<evidence type="ECO:0000256" key="3">
    <source>
        <dbReference type="ARBA" id="ARBA00022617"/>
    </source>
</evidence>
<accession>A0A4Q9UZF9</accession>
<evidence type="ECO:0000256" key="8">
    <source>
        <dbReference type="ARBA" id="ARBA00049254"/>
    </source>
</evidence>
<feature type="region of interest" description="Disordered" evidence="12">
    <location>
        <begin position="1"/>
        <end position="24"/>
    </location>
</feature>
<dbReference type="AlphaFoldDB" id="A0A4Q9UZF9"/>
<dbReference type="PIRSF" id="PIRSF038928">
    <property type="entry name" value="Catalase_clade1-3"/>
    <property type="match status" value="1"/>
</dbReference>
<reference evidence="14 15" key="1">
    <citation type="submission" date="2019-02" db="EMBL/GenBank/DDBJ databases">
        <title>Arcanobacterium bovis sp. nov., isolated from the milk of a cow with mastitis.</title>
        <authorList>
            <person name="Sammra O."/>
            <person name="Foster G."/>
            <person name="Hassan A."/>
            <person name="Alssahen M."/>
            <person name="Laemmler C."/>
            <person name="Borowiak M."/>
            <person name="Malorny B."/>
            <person name="Abdulmawjood A."/>
        </authorList>
    </citation>
    <scope>NUCLEOTIDE SEQUENCE [LARGE SCALE GENOMIC DNA]</scope>
    <source>
        <strain evidence="14 15">C605018/01/1</strain>
    </source>
</reference>
<dbReference type="FunFam" id="2.40.180.10:FF:000001">
    <property type="entry name" value="Catalase"/>
    <property type="match status" value="1"/>
</dbReference>
<name>A0A4Q9UZF9_9ACTO</name>
<dbReference type="InterPro" id="IPR040333">
    <property type="entry name" value="Catalase_3"/>
</dbReference>
<dbReference type="Pfam" id="PF06628">
    <property type="entry name" value="Catalase-rel"/>
    <property type="match status" value="1"/>
</dbReference>
<feature type="binding site" description="axial binding residue" evidence="10">
    <location>
        <position position="344"/>
    </location>
    <ligand>
        <name>heme</name>
        <dbReference type="ChEBI" id="CHEBI:30413"/>
    </ligand>
    <ligandPart>
        <name>Fe</name>
        <dbReference type="ChEBI" id="CHEBI:18248"/>
    </ligandPart>
</feature>
<dbReference type="InterPro" id="IPR024708">
    <property type="entry name" value="Catalase_AS"/>
</dbReference>
<dbReference type="InterPro" id="IPR011614">
    <property type="entry name" value="Catalase_core"/>
</dbReference>
<keyword evidence="15" id="KW-1185">Reference proteome</keyword>
<feature type="active site" evidence="9">
    <location>
        <position position="134"/>
    </location>
</feature>
<organism evidence="14 15">
    <name type="scientific">Arcanobacterium bovis</name>
    <dbReference type="NCBI Taxonomy" id="2529275"/>
    <lineage>
        <taxon>Bacteria</taxon>
        <taxon>Bacillati</taxon>
        <taxon>Actinomycetota</taxon>
        <taxon>Actinomycetes</taxon>
        <taxon>Actinomycetales</taxon>
        <taxon>Actinomycetaceae</taxon>
        <taxon>Arcanobacterium</taxon>
    </lineage>
</organism>
<dbReference type="RefSeq" id="WP_131281140.1">
    <property type="nucleotide sequence ID" value="NZ_JBHSLR010000006.1"/>
</dbReference>
<protein>
    <recommendedName>
        <fullName evidence="11">Catalase</fullName>
        <ecNumber evidence="11">1.11.1.6</ecNumber>
    </recommendedName>
</protein>
<comment type="similarity">
    <text evidence="1 11">Belongs to the catalase family.</text>
</comment>
<evidence type="ECO:0000256" key="7">
    <source>
        <dbReference type="ARBA" id="ARBA00023324"/>
    </source>
</evidence>
<evidence type="ECO:0000256" key="10">
    <source>
        <dbReference type="PIRSR" id="PIRSR038928-2"/>
    </source>
</evidence>
<dbReference type="GO" id="GO:0020037">
    <property type="term" value="F:heme binding"/>
    <property type="evidence" value="ECO:0007669"/>
    <property type="project" value="InterPro"/>
</dbReference>
<dbReference type="InterPro" id="IPR002226">
    <property type="entry name" value="Catalase_haem_BS"/>
</dbReference>
<dbReference type="EC" id="1.11.1.6" evidence="11"/>
<gene>
    <name evidence="14" type="ORF">EZJ44_05515</name>
</gene>
<comment type="caution">
    <text evidence="14">The sequence shown here is derived from an EMBL/GenBank/DDBJ whole genome shotgun (WGS) entry which is preliminary data.</text>
</comment>
<dbReference type="GO" id="GO:0042542">
    <property type="term" value="P:response to hydrogen peroxide"/>
    <property type="evidence" value="ECO:0007669"/>
    <property type="project" value="TreeGrafter"/>
</dbReference>
<dbReference type="Gene3D" id="2.40.180.10">
    <property type="entry name" value="Catalase core domain"/>
    <property type="match status" value="1"/>
</dbReference>
<evidence type="ECO:0000313" key="14">
    <source>
        <dbReference type="EMBL" id="TBW21409.1"/>
    </source>
</evidence>
<dbReference type="InterPro" id="IPR020835">
    <property type="entry name" value="Catalase_sf"/>
</dbReference>
<keyword evidence="7 11" id="KW-0376">Hydrogen peroxide</keyword>
<evidence type="ECO:0000313" key="15">
    <source>
        <dbReference type="Proteomes" id="UP000293036"/>
    </source>
</evidence>
<evidence type="ECO:0000256" key="9">
    <source>
        <dbReference type="PIRSR" id="PIRSR038928-1"/>
    </source>
</evidence>
<dbReference type="PRINTS" id="PR00067">
    <property type="entry name" value="CATALASE"/>
</dbReference>
<dbReference type="PANTHER" id="PTHR11465">
    <property type="entry name" value="CATALASE"/>
    <property type="match status" value="1"/>
</dbReference>
<dbReference type="PANTHER" id="PTHR11465:SF9">
    <property type="entry name" value="CATALASE"/>
    <property type="match status" value="1"/>
</dbReference>
<dbReference type="GO" id="GO:0042744">
    <property type="term" value="P:hydrogen peroxide catabolic process"/>
    <property type="evidence" value="ECO:0007669"/>
    <property type="project" value="UniProtKB-KW"/>
</dbReference>
<keyword evidence="2 11" id="KW-0575">Peroxidase</keyword>
<dbReference type="GO" id="GO:0046872">
    <property type="term" value="F:metal ion binding"/>
    <property type="evidence" value="ECO:0007669"/>
    <property type="project" value="UniProtKB-KW"/>
</dbReference>
<keyword evidence="5 11" id="KW-0560">Oxidoreductase</keyword>
<keyword evidence="6 10" id="KW-0408">Iron</keyword>
<evidence type="ECO:0000256" key="11">
    <source>
        <dbReference type="RuleBase" id="RU000498"/>
    </source>
</evidence>
<feature type="compositionally biased region" description="Polar residues" evidence="12">
    <location>
        <begin position="1"/>
        <end position="17"/>
    </location>
</feature>
<comment type="cofactor">
    <cofactor evidence="10">
        <name>heme</name>
        <dbReference type="ChEBI" id="CHEBI:30413"/>
    </cofactor>
</comment>
<feature type="domain" description="Catalase core" evidence="13">
    <location>
        <begin position="15"/>
        <end position="398"/>
    </location>
</feature>
<dbReference type="InterPro" id="IPR010582">
    <property type="entry name" value="Catalase_immune_responsive"/>
</dbReference>
<evidence type="ECO:0000256" key="6">
    <source>
        <dbReference type="ARBA" id="ARBA00023004"/>
    </source>
</evidence>
<keyword evidence="3 10" id="KW-0349">Heme</keyword>
<dbReference type="EMBL" id="SJDT01000004">
    <property type="protein sequence ID" value="TBW21409.1"/>
    <property type="molecule type" value="Genomic_DNA"/>
</dbReference>
<comment type="catalytic activity">
    <reaction evidence="8 11">
        <text>2 H2O2 = O2 + 2 H2O</text>
        <dbReference type="Rhea" id="RHEA:20309"/>
        <dbReference type="ChEBI" id="CHEBI:15377"/>
        <dbReference type="ChEBI" id="CHEBI:15379"/>
        <dbReference type="ChEBI" id="CHEBI:16240"/>
        <dbReference type="EC" id="1.11.1.6"/>
    </reaction>
</comment>
<dbReference type="OrthoDB" id="3169619at2"/>
<evidence type="ECO:0000259" key="13">
    <source>
        <dbReference type="SMART" id="SM01060"/>
    </source>
</evidence>